<evidence type="ECO:0000256" key="2">
    <source>
        <dbReference type="ARBA" id="ARBA00023002"/>
    </source>
</evidence>
<dbReference type="Gene3D" id="3.40.309.10">
    <property type="entry name" value="Aldehyde Dehydrogenase, Chain A, domain 2"/>
    <property type="match status" value="1"/>
</dbReference>
<dbReference type="InterPro" id="IPR029510">
    <property type="entry name" value="Ald_DH_CS_GLU"/>
</dbReference>
<feature type="region of interest" description="Disordered" evidence="5">
    <location>
        <begin position="1"/>
        <end position="22"/>
    </location>
</feature>
<reference evidence="7" key="1">
    <citation type="submission" date="2023-03" db="EMBL/GenBank/DDBJ databases">
        <title>Amycolatopsis taiwanensis NBRC 103393.</title>
        <authorList>
            <person name="Ichikawa N."/>
            <person name="Sato H."/>
            <person name="Tonouchi N."/>
        </authorList>
    </citation>
    <scope>NUCLEOTIDE SEQUENCE</scope>
    <source>
        <strain evidence="7">NBRC 103393</strain>
    </source>
</reference>
<dbReference type="SUPFAM" id="SSF53720">
    <property type="entry name" value="ALDH-like"/>
    <property type="match status" value="1"/>
</dbReference>
<evidence type="ECO:0000256" key="4">
    <source>
        <dbReference type="RuleBase" id="RU003345"/>
    </source>
</evidence>
<dbReference type="GO" id="GO:0016620">
    <property type="term" value="F:oxidoreductase activity, acting on the aldehyde or oxo group of donors, NAD or NADP as acceptor"/>
    <property type="evidence" value="ECO:0007669"/>
    <property type="project" value="InterPro"/>
</dbReference>
<keyword evidence="8" id="KW-1185">Reference proteome</keyword>
<feature type="domain" description="Aldehyde dehydrogenase" evidence="6">
    <location>
        <begin position="44"/>
        <end position="500"/>
    </location>
</feature>
<accession>A0A9W6R5X0</accession>
<dbReference type="Gene3D" id="3.40.605.10">
    <property type="entry name" value="Aldehyde Dehydrogenase, Chain A, domain 1"/>
    <property type="match status" value="1"/>
</dbReference>
<dbReference type="FunFam" id="3.40.309.10:FF:000009">
    <property type="entry name" value="Aldehyde dehydrogenase A"/>
    <property type="match status" value="1"/>
</dbReference>
<proteinExistence type="inferred from homology"/>
<dbReference type="Proteomes" id="UP001165136">
    <property type="component" value="Unassembled WGS sequence"/>
</dbReference>
<evidence type="ECO:0000313" key="8">
    <source>
        <dbReference type="Proteomes" id="UP001165136"/>
    </source>
</evidence>
<sequence>MTRTTESTGHGESRPRTVGGFVGAPSAARAAQLVRRAAGGADSAPVDITAPFTGLLTATLPQATDADARKVFDEARAAQAAWAARPATERQRVLARLHTLVLQRQEEILNLVQLESGKARIDAYDEVASAALVAGYYGRHSARILASRRVAGVLPVLTSARELRHPKGVVGIISPWNYPLALTAMDVFPALAAGNAVVQKPDNQTALSALWLNELTEEAGLPSGVWRIVLGHGGQIGDAFVEEPDYLCFTGSTATGKKLAKQIAGRLTGYSLELGGKNPMLVLPDAPVAKAAAGAVAACFSSAGQLCVSVERIYVHENIREEFTRAFVARTEALRLGAELGYGADLGSLTTPAQLDSVSAHVADARAKGARVLTGGRSRPDVGPLFYEPTVLTDVTRDMAVFAEETFGPVVSIYGYRDIEDAISRANDTGYGLNASVWAASGSVGSTVAARLKTGTVNVNEGFAATFGTVGLPMGGMKESGLGRRNGAEGLLKYTESQSVAVQRGLRLRPPRVIPPRLWTRGMSIGIRLLNRLPRR</sequence>
<dbReference type="PANTHER" id="PTHR11699">
    <property type="entry name" value="ALDEHYDE DEHYDROGENASE-RELATED"/>
    <property type="match status" value="1"/>
</dbReference>
<dbReference type="InterPro" id="IPR016163">
    <property type="entry name" value="Ald_DH_C"/>
</dbReference>
<evidence type="ECO:0000313" key="7">
    <source>
        <dbReference type="EMBL" id="GLY69843.1"/>
    </source>
</evidence>
<dbReference type="InterPro" id="IPR016161">
    <property type="entry name" value="Ald_DH/histidinol_DH"/>
</dbReference>
<dbReference type="AlphaFoldDB" id="A0A9W6R5X0"/>
<gene>
    <name evidence="7" type="primary">gabD</name>
    <name evidence="7" type="ORF">Atai01_64620</name>
</gene>
<dbReference type="PROSITE" id="PS00687">
    <property type="entry name" value="ALDEHYDE_DEHYDR_GLU"/>
    <property type="match status" value="1"/>
</dbReference>
<dbReference type="InterPro" id="IPR015590">
    <property type="entry name" value="Aldehyde_DH_dom"/>
</dbReference>
<evidence type="ECO:0000259" key="6">
    <source>
        <dbReference type="Pfam" id="PF00171"/>
    </source>
</evidence>
<feature type="active site" evidence="3">
    <location>
        <position position="273"/>
    </location>
</feature>
<dbReference type="InterPro" id="IPR016162">
    <property type="entry name" value="Ald_DH_N"/>
</dbReference>
<name>A0A9W6R5X0_9PSEU</name>
<comment type="caution">
    <text evidence="7">The sequence shown here is derived from an EMBL/GenBank/DDBJ whole genome shotgun (WGS) entry which is preliminary data.</text>
</comment>
<keyword evidence="2 4" id="KW-0560">Oxidoreductase</keyword>
<evidence type="ECO:0000256" key="1">
    <source>
        <dbReference type="ARBA" id="ARBA00009986"/>
    </source>
</evidence>
<dbReference type="NCBIfam" id="NF006916">
    <property type="entry name" value="PRK09407.1"/>
    <property type="match status" value="1"/>
</dbReference>
<dbReference type="RefSeq" id="WP_285489236.1">
    <property type="nucleotide sequence ID" value="NZ_BSTI01000018.1"/>
</dbReference>
<comment type="similarity">
    <text evidence="1 4">Belongs to the aldehyde dehydrogenase family.</text>
</comment>
<dbReference type="EMBL" id="BSTI01000018">
    <property type="protein sequence ID" value="GLY69843.1"/>
    <property type="molecule type" value="Genomic_DNA"/>
</dbReference>
<evidence type="ECO:0000256" key="5">
    <source>
        <dbReference type="SAM" id="MobiDB-lite"/>
    </source>
</evidence>
<evidence type="ECO:0000256" key="3">
    <source>
        <dbReference type="PROSITE-ProRule" id="PRU10007"/>
    </source>
</evidence>
<protein>
    <submittedName>
        <fullName evidence="7">Succinic semialdehyde dehydrogenase</fullName>
    </submittedName>
</protein>
<organism evidence="7 8">
    <name type="scientific">Amycolatopsis taiwanensis</name>
    <dbReference type="NCBI Taxonomy" id="342230"/>
    <lineage>
        <taxon>Bacteria</taxon>
        <taxon>Bacillati</taxon>
        <taxon>Actinomycetota</taxon>
        <taxon>Actinomycetes</taxon>
        <taxon>Pseudonocardiales</taxon>
        <taxon>Pseudonocardiaceae</taxon>
        <taxon>Amycolatopsis</taxon>
    </lineage>
</organism>
<dbReference type="Pfam" id="PF00171">
    <property type="entry name" value="Aldedh"/>
    <property type="match status" value="1"/>
</dbReference>